<evidence type="ECO:0000313" key="3">
    <source>
        <dbReference type="Proteomes" id="UP000236291"/>
    </source>
</evidence>
<organism evidence="2 3">
    <name type="scientific">Trifolium pratense</name>
    <name type="common">Red clover</name>
    <dbReference type="NCBI Taxonomy" id="57577"/>
    <lineage>
        <taxon>Eukaryota</taxon>
        <taxon>Viridiplantae</taxon>
        <taxon>Streptophyta</taxon>
        <taxon>Embryophyta</taxon>
        <taxon>Tracheophyta</taxon>
        <taxon>Spermatophyta</taxon>
        <taxon>Magnoliopsida</taxon>
        <taxon>eudicotyledons</taxon>
        <taxon>Gunneridae</taxon>
        <taxon>Pentapetalae</taxon>
        <taxon>rosids</taxon>
        <taxon>fabids</taxon>
        <taxon>Fabales</taxon>
        <taxon>Fabaceae</taxon>
        <taxon>Papilionoideae</taxon>
        <taxon>50 kb inversion clade</taxon>
        <taxon>NPAAA clade</taxon>
        <taxon>Hologalegina</taxon>
        <taxon>IRL clade</taxon>
        <taxon>Trifolieae</taxon>
        <taxon>Trifolium</taxon>
    </lineage>
</organism>
<dbReference type="PANTHER" id="PTHR33116">
    <property type="entry name" value="REVERSE TRANSCRIPTASE ZINC-BINDING DOMAIN-CONTAINING PROTEIN-RELATED-RELATED"/>
    <property type="match status" value="1"/>
</dbReference>
<feature type="transmembrane region" description="Helical" evidence="1">
    <location>
        <begin position="63"/>
        <end position="79"/>
    </location>
</feature>
<evidence type="ECO:0000313" key="2">
    <source>
        <dbReference type="EMBL" id="PNX87860.1"/>
    </source>
</evidence>
<keyword evidence="1" id="KW-1133">Transmembrane helix</keyword>
<reference evidence="2 3" key="2">
    <citation type="journal article" date="2017" name="Front. Plant Sci.">
        <title>Gene Classification and Mining of Molecular Markers Useful in Red Clover (Trifolium pratense) Breeding.</title>
        <authorList>
            <person name="Istvanek J."/>
            <person name="Dluhosova J."/>
            <person name="Dluhos P."/>
            <person name="Patkova L."/>
            <person name="Nedelnik J."/>
            <person name="Repkova J."/>
        </authorList>
    </citation>
    <scope>NUCLEOTIDE SEQUENCE [LARGE SCALE GENOMIC DNA]</scope>
    <source>
        <strain evidence="3">cv. Tatra</strain>
        <tissue evidence="2">Young leaves</tissue>
    </source>
</reference>
<dbReference type="STRING" id="57577.A0A2K3MAQ1"/>
<gene>
    <name evidence="2" type="ORF">L195_g043958</name>
</gene>
<dbReference type="EMBL" id="ASHM01054961">
    <property type="protein sequence ID" value="PNX87860.1"/>
    <property type="molecule type" value="Genomic_DNA"/>
</dbReference>
<sequence length="125" mass="14451">MTCTFLNCMEGAIPFKYLGIPVGAGSRRMSTWGPLLENLRKRLNSWGNKCISLGGRLILLNPVLNYIPIFFMSFLKLPIQAMKKMIRIQWEFLWSGVNAEKKLCWLKWNVVCQEKIKDDLGVRDV</sequence>
<keyword evidence="1" id="KW-0472">Membrane</keyword>
<keyword evidence="1" id="KW-0812">Transmembrane</keyword>
<proteinExistence type="predicted"/>
<protein>
    <submittedName>
        <fullName evidence="2">Ribonuclease H</fullName>
    </submittedName>
</protein>
<dbReference type="AlphaFoldDB" id="A0A2K3MAQ1"/>
<comment type="caution">
    <text evidence="2">The sequence shown here is derived from an EMBL/GenBank/DDBJ whole genome shotgun (WGS) entry which is preliminary data.</text>
</comment>
<name>A0A2K3MAQ1_TRIPR</name>
<accession>A0A2K3MAQ1</accession>
<dbReference type="Proteomes" id="UP000236291">
    <property type="component" value="Unassembled WGS sequence"/>
</dbReference>
<dbReference type="PANTHER" id="PTHR33116:SF78">
    <property type="entry name" value="OS12G0587133 PROTEIN"/>
    <property type="match status" value="1"/>
</dbReference>
<reference evidence="2 3" key="1">
    <citation type="journal article" date="2014" name="Am. J. Bot.">
        <title>Genome assembly and annotation for red clover (Trifolium pratense; Fabaceae).</title>
        <authorList>
            <person name="Istvanek J."/>
            <person name="Jaros M."/>
            <person name="Krenek A."/>
            <person name="Repkova J."/>
        </authorList>
    </citation>
    <scope>NUCLEOTIDE SEQUENCE [LARGE SCALE GENOMIC DNA]</scope>
    <source>
        <strain evidence="3">cv. Tatra</strain>
        <tissue evidence="2">Young leaves</tissue>
    </source>
</reference>
<evidence type="ECO:0000256" key="1">
    <source>
        <dbReference type="SAM" id="Phobius"/>
    </source>
</evidence>